<reference evidence="3 4" key="1">
    <citation type="submission" date="2020-10" db="EMBL/GenBank/DDBJ databases">
        <title>The genome sequence of Chitinilyticum litopenaei 4Y14.</title>
        <authorList>
            <person name="Liu Y."/>
        </authorList>
    </citation>
    <scope>NUCLEOTIDE SEQUENCE [LARGE SCALE GENOMIC DNA]</scope>
    <source>
        <strain evidence="3 4">4Y14</strain>
    </source>
</reference>
<dbReference type="GO" id="GO:0000455">
    <property type="term" value="P:enzyme-directed rRNA pseudouridine synthesis"/>
    <property type="evidence" value="ECO:0007669"/>
    <property type="project" value="TreeGrafter"/>
</dbReference>
<feature type="domain" description="Pseudouridine synthase RsuA/RluA-like" evidence="2">
    <location>
        <begin position="12"/>
        <end position="155"/>
    </location>
</feature>
<accession>A0A8J7FPD3</accession>
<dbReference type="InterPro" id="IPR050188">
    <property type="entry name" value="RluA_PseudoU_synthase"/>
</dbReference>
<sequence length="236" mass="26015">MSEVRIHAWHEDFLVIDKAAGQPFHHDAEQPGLAELVRQATGIAALYPVHRLDTLTSGLILLARSSDAARALSDQFASHRIDKFYLALSSKKPAKKQGWVKGSMSKGRNGNWKLGHGDELPAATQFFSAGLGNGLRAFLLRPLSGRTHQLRVALKSLGSPILGDTRYGGMAADRGYLHAYALQLNWQGERLRWTLPPATGTAFADTAFKDWLARSPAPWDWPWPAASRPSARQENE</sequence>
<dbReference type="Gene3D" id="3.30.2350.10">
    <property type="entry name" value="Pseudouridine synthase"/>
    <property type="match status" value="1"/>
</dbReference>
<dbReference type="SUPFAM" id="SSF55120">
    <property type="entry name" value="Pseudouridine synthase"/>
    <property type="match status" value="1"/>
</dbReference>
<dbReference type="RefSeq" id="WP_194117168.1">
    <property type="nucleotide sequence ID" value="NZ_JADFUA010000011.1"/>
</dbReference>
<evidence type="ECO:0000256" key="1">
    <source>
        <dbReference type="ARBA" id="ARBA00010876"/>
    </source>
</evidence>
<dbReference type="CDD" id="cd02869">
    <property type="entry name" value="PseudoU_synth_RluA_like"/>
    <property type="match status" value="1"/>
</dbReference>
<keyword evidence="4" id="KW-1185">Reference proteome</keyword>
<protein>
    <submittedName>
        <fullName evidence="3">TIGR01621 family pseudouridine synthase</fullName>
    </submittedName>
</protein>
<evidence type="ECO:0000313" key="3">
    <source>
        <dbReference type="EMBL" id="MBE9610621.1"/>
    </source>
</evidence>
<dbReference type="GO" id="GO:0009982">
    <property type="term" value="F:pseudouridine synthase activity"/>
    <property type="evidence" value="ECO:0007669"/>
    <property type="project" value="InterPro"/>
</dbReference>
<dbReference type="PROSITE" id="PS01129">
    <property type="entry name" value="PSI_RLU"/>
    <property type="match status" value="1"/>
</dbReference>
<dbReference type="GO" id="GO:0140098">
    <property type="term" value="F:catalytic activity, acting on RNA"/>
    <property type="evidence" value="ECO:0007669"/>
    <property type="project" value="UniProtKB-ARBA"/>
</dbReference>
<dbReference type="GO" id="GO:0003723">
    <property type="term" value="F:RNA binding"/>
    <property type="evidence" value="ECO:0007669"/>
    <property type="project" value="InterPro"/>
</dbReference>
<dbReference type="AlphaFoldDB" id="A0A8J7FPD3"/>
<evidence type="ECO:0000259" key="2">
    <source>
        <dbReference type="Pfam" id="PF00849"/>
    </source>
</evidence>
<dbReference type="Proteomes" id="UP000604481">
    <property type="component" value="Unassembled WGS sequence"/>
</dbReference>
<comment type="caution">
    <text evidence="3">The sequence shown here is derived from an EMBL/GenBank/DDBJ whole genome shotgun (WGS) entry which is preliminary data.</text>
</comment>
<dbReference type="Pfam" id="PF00849">
    <property type="entry name" value="PseudoU_synth_2"/>
    <property type="match status" value="1"/>
</dbReference>
<dbReference type="InterPro" id="IPR006145">
    <property type="entry name" value="PsdUridine_synth_RsuA/RluA"/>
</dbReference>
<dbReference type="InterPro" id="IPR020103">
    <property type="entry name" value="PsdUridine_synth_cat_dom_sf"/>
</dbReference>
<name>A0A8J7FPD3_9NEIS</name>
<comment type="similarity">
    <text evidence="1">Belongs to the pseudouridine synthase RluA family.</text>
</comment>
<gene>
    <name evidence="3" type="ORF">INR99_14870</name>
</gene>
<organism evidence="3 4">
    <name type="scientific">Chitinilyticum piscinae</name>
    <dbReference type="NCBI Taxonomy" id="2866724"/>
    <lineage>
        <taxon>Bacteria</taxon>
        <taxon>Pseudomonadati</taxon>
        <taxon>Pseudomonadota</taxon>
        <taxon>Betaproteobacteria</taxon>
        <taxon>Neisseriales</taxon>
        <taxon>Chitinibacteraceae</taxon>
        <taxon>Chitinilyticum</taxon>
    </lineage>
</organism>
<dbReference type="InterPro" id="IPR006224">
    <property type="entry name" value="PsdUridine_synth_RluA-like_CS"/>
</dbReference>
<dbReference type="InterPro" id="IPR006508">
    <property type="entry name" value="PsdUridine_synth_RluA-like"/>
</dbReference>
<proteinExistence type="inferred from homology"/>
<dbReference type="PANTHER" id="PTHR21600">
    <property type="entry name" value="MITOCHONDRIAL RNA PSEUDOURIDINE SYNTHASE"/>
    <property type="match status" value="1"/>
</dbReference>
<dbReference type="NCBIfam" id="TIGR01621">
    <property type="entry name" value="RluA-like"/>
    <property type="match status" value="1"/>
</dbReference>
<evidence type="ECO:0000313" key="4">
    <source>
        <dbReference type="Proteomes" id="UP000604481"/>
    </source>
</evidence>
<dbReference type="EMBL" id="JADFUA010000011">
    <property type="protein sequence ID" value="MBE9610621.1"/>
    <property type="molecule type" value="Genomic_DNA"/>
</dbReference>
<dbReference type="PANTHER" id="PTHR21600:SF87">
    <property type="entry name" value="RNA PSEUDOURIDYLATE SYNTHASE DOMAIN-CONTAINING PROTEIN 1"/>
    <property type="match status" value="1"/>
</dbReference>